<dbReference type="Proteomes" id="UP000821853">
    <property type="component" value="Chromosome 3"/>
</dbReference>
<evidence type="ECO:0000313" key="8">
    <source>
        <dbReference type="Proteomes" id="UP000821853"/>
    </source>
</evidence>
<dbReference type="GO" id="GO:0016705">
    <property type="term" value="F:oxidoreductase activity, acting on paired donors, with incorporation or reduction of molecular oxygen"/>
    <property type="evidence" value="ECO:0007669"/>
    <property type="project" value="InterPro"/>
</dbReference>
<dbReference type="Gene3D" id="1.10.630.10">
    <property type="entry name" value="Cytochrome P450"/>
    <property type="match status" value="1"/>
</dbReference>
<dbReference type="PANTHER" id="PTHR24289">
    <property type="entry name" value="STEROID 17-ALPHA-HYDROXYLASE/17,20 LYASE"/>
    <property type="match status" value="1"/>
</dbReference>
<evidence type="ECO:0008006" key="9">
    <source>
        <dbReference type="Google" id="ProtNLM"/>
    </source>
</evidence>
<dbReference type="GO" id="GO:0004497">
    <property type="term" value="F:monooxygenase activity"/>
    <property type="evidence" value="ECO:0007669"/>
    <property type="project" value="UniProtKB-KW"/>
</dbReference>
<dbReference type="Pfam" id="PF00067">
    <property type="entry name" value="p450"/>
    <property type="match status" value="1"/>
</dbReference>
<evidence type="ECO:0000256" key="1">
    <source>
        <dbReference type="ARBA" id="ARBA00010617"/>
    </source>
</evidence>
<evidence type="ECO:0000256" key="2">
    <source>
        <dbReference type="ARBA" id="ARBA00022617"/>
    </source>
</evidence>
<keyword evidence="8" id="KW-1185">Reference proteome</keyword>
<gene>
    <name evidence="7" type="ORF">HPB48_010674</name>
</gene>
<sequence length="228" mass="25600">MVVLNGHSVIKEGFIEKRHQFAGRFPTNMGDAQRHNDSDVIFEDYNATWKALRKVAVTAVRKYAGSESLEKLSVEVVDAYVDSLDDTPKTVDARDPLLFIIVNIIGMSAFSKKFDPNSTELARIKEINTTFAELAPNGFPSDISPFLGVLYRAREKKLERLFEDTRCILNELYEGAKSNYAPGNIENFTHAVMSAREEAIKQEKSDAEFLTEGNMVQILIDLFNGKGL</sequence>
<dbReference type="SUPFAM" id="SSF48264">
    <property type="entry name" value="Cytochrome P450"/>
    <property type="match status" value="1"/>
</dbReference>
<evidence type="ECO:0000256" key="3">
    <source>
        <dbReference type="ARBA" id="ARBA00022723"/>
    </source>
</evidence>
<dbReference type="InterPro" id="IPR036396">
    <property type="entry name" value="Cyt_P450_sf"/>
</dbReference>
<name>A0A9J6G3T5_HAELO</name>
<keyword evidence="3" id="KW-0479">Metal-binding</keyword>
<comment type="caution">
    <text evidence="7">The sequence shown here is derived from an EMBL/GenBank/DDBJ whole genome shotgun (WGS) entry which is preliminary data.</text>
</comment>
<dbReference type="EMBL" id="JABSTR010000005">
    <property type="protein sequence ID" value="KAH9369615.1"/>
    <property type="molecule type" value="Genomic_DNA"/>
</dbReference>
<dbReference type="VEuPathDB" id="VectorBase:HLOH_065383"/>
<organism evidence="7 8">
    <name type="scientific">Haemaphysalis longicornis</name>
    <name type="common">Bush tick</name>
    <dbReference type="NCBI Taxonomy" id="44386"/>
    <lineage>
        <taxon>Eukaryota</taxon>
        <taxon>Metazoa</taxon>
        <taxon>Ecdysozoa</taxon>
        <taxon>Arthropoda</taxon>
        <taxon>Chelicerata</taxon>
        <taxon>Arachnida</taxon>
        <taxon>Acari</taxon>
        <taxon>Parasitiformes</taxon>
        <taxon>Ixodida</taxon>
        <taxon>Ixodoidea</taxon>
        <taxon>Ixodidae</taxon>
        <taxon>Haemaphysalinae</taxon>
        <taxon>Haemaphysalis</taxon>
    </lineage>
</organism>
<evidence type="ECO:0000256" key="6">
    <source>
        <dbReference type="ARBA" id="ARBA00023033"/>
    </source>
</evidence>
<keyword evidence="2" id="KW-0349">Heme</keyword>
<reference evidence="7 8" key="1">
    <citation type="journal article" date="2020" name="Cell">
        <title>Large-Scale Comparative Analyses of Tick Genomes Elucidate Their Genetic Diversity and Vector Capacities.</title>
        <authorList>
            <consortium name="Tick Genome and Microbiome Consortium (TIGMIC)"/>
            <person name="Jia N."/>
            <person name="Wang J."/>
            <person name="Shi W."/>
            <person name="Du L."/>
            <person name="Sun Y."/>
            <person name="Zhan W."/>
            <person name="Jiang J.F."/>
            <person name="Wang Q."/>
            <person name="Zhang B."/>
            <person name="Ji P."/>
            <person name="Bell-Sakyi L."/>
            <person name="Cui X.M."/>
            <person name="Yuan T.T."/>
            <person name="Jiang B.G."/>
            <person name="Yang W.F."/>
            <person name="Lam T.T."/>
            <person name="Chang Q.C."/>
            <person name="Ding S.J."/>
            <person name="Wang X.J."/>
            <person name="Zhu J.G."/>
            <person name="Ruan X.D."/>
            <person name="Zhao L."/>
            <person name="Wei J.T."/>
            <person name="Ye R.Z."/>
            <person name="Que T.C."/>
            <person name="Du C.H."/>
            <person name="Zhou Y.H."/>
            <person name="Cheng J.X."/>
            <person name="Dai P.F."/>
            <person name="Guo W.B."/>
            <person name="Han X.H."/>
            <person name="Huang E.J."/>
            <person name="Li L.F."/>
            <person name="Wei W."/>
            <person name="Gao Y.C."/>
            <person name="Liu J.Z."/>
            <person name="Shao H.Z."/>
            <person name="Wang X."/>
            <person name="Wang C.C."/>
            <person name="Yang T.C."/>
            <person name="Huo Q.B."/>
            <person name="Li W."/>
            <person name="Chen H.Y."/>
            <person name="Chen S.E."/>
            <person name="Zhou L.G."/>
            <person name="Ni X.B."/>
            <person name="Tian J.H."/>
            <person name="Sheng Y."/>
            <person name="Liu T."/>
            <person name="Pan Y.S."/>
            <person name="Xia L.Y."/>
            <person name="Li J."/>
            <person name="Zhao F."/>
            <person name="Cao W.C."/>
        </authorList>
    </citation>
    <scope>NUCLEOTIDE SEQUENCE [LARGE SCALE GENOMIC DNA]</scope>
    <source>
        <strain evidence="7">HaeL-2018</strain>
    </source>
</reference>
<keyword evidence="5" id="KW-0408">Iron</keyword>
<dbReference type="AlphaFoldDB" id="A0A9J6G3T5"/>
<evidence type="ECO:0000313" key="7">
    <source>
        <dbReference type="EMBL" id="KAH9369615.1"/>
    </source>
</evidence>
<proteinExistence type="inferred from homology"/>
<dbReference type="GO" id="GO:0005506">
    <property type="term" value="F:iron ion binding"/>
    <property type="evidence" value="ECO:0007669"/>
    <property type="project" value="InterPro"/>
</dbReference>
<accession>A0A9J6G3T5</accession>
<dbReference type="OrthoDB" id="6513420at2759"/>
<protein>
    <recommendedName>
        <fullName evidence="9">Cytochrome P450</fullName>
    </recommendedName>
</protein>
<dbReference type="InterPro" id="IPR001128">
    <property type="entry name" value="Cyt_P450"/>
</dbReference>
<keyword evidence="4" id="KW-0560">Oxidoreductase</keyword>
<keyword evidence="6" id="KW-0503">Monooxygenase</keyword>
<comment type="similarity">
    <text evidence="1">Belongs to the cytochrome P450 family.</text>
</comment>
<dbReference type="GO" id="GO:0020037">
    <property type="term" value="F:heme binding"/>
    <property type="evidence" value="ECO:0007669"/>
    <property type="project" value="InterPro"/>
</dbReference>
<evidence type="ECO:0000256" key="5">
    <source>
        <dbReference type="ARBA" id="ARBA00023004"/>
    </source>
</evidence>
<dbReference type="PANTHER" id="PTHR24289:SF1">
    <property type="entry name" value="STEROID 17-ALPHA-HYDROXYLASE_17,20 LYASE"/>
    <property type="match status" value="1"/>
</dbReference>
<evidence type="ECO:0000256" key="4">
    <source>
        <dbReference type="ARBA" id="ARBA00023002"/>
    </source>
</evidence>
<dbReference type="OMA" id="IGAWEDF"/>